<accession>A1U3Z4</accession>
<organism evidence="2 3">
    <name type="scientific">Marinobacter nauticus (strain ATCC 700491 / DSM 11845 / VT8)</name>
    <name type="common">Marinobacter aquaeolei</name>
    <dbReference type="NCBI Taxonomy" id="351348"/>
    <lineage>
        <taxon>Bacteria</taxon>
        <taxon>Pseudomonadati</taxon>
        <taxon>Pseudomonadota</taxon>
        <taxon>Gammaproteobacteria</taxon>
        <taxon>Pseudomonadales</taxon>
        <taxon>Marinobacteraceae</taxon>
        <taxon>Marinobacter</taxon>
    </lineage>
</organism>
<dbReference type="STRING" id="351348.Maqu_2638"/>
<dbReference type="OrthoDB" id="9179784at2"/>
<dbReference type="Pfam" id="PF08242">
    <property type="entry name" value="Methyltransf_12"/>
    <property type="match status" value="1"/>
</dbReference>
<proteinExistence type="predicted"/>
<dbReference type="HOGENOM" id="CLU_087603_0_0_6"/>
<keyword evidence="2" id="KW-0808">Transferase</keyword>
<dbReference type="Gene3D" id="3.40.50.150">
    <property type="entry name" value="Vaccinia Virus protein VP39"/>
    <property type="match status" value="1"/>
</dbReference>
<dbReference type="AlphaFoldDB" id="A1U3Z4"/>
<dbReference type="Proteomes" id="UP000000998">
    <property type="component" value="Chromosome"/>
</dbReference>
<reference evidence="3" key="1">
    <citation type="journal article" date="2011" name="Appl. Environ. Microbiol.">
        <title>Genomic potential of Marinobacter aquaeolei, a biogeochemical 'opportunitroph'.</title>
        <authorList>
            <person name="Singer E."/>
            <person name="Webb E.A."/>
            <person name="Nelson W.C."/>
            <person name="Heidelberg J.F."/>
            <person name="Ivanova N."/>
            <person name="Pati A."/>
            <person name="Edwards K.J."/>
        </authorList>
    </citation>
    <scope>NUCLEOTIDE SEQUENCE [LARGE SCALE GENOMIC DNA]</scope>
    <source>
        <strain evidence="3">ATCC 700491 / DSM 11845 / VT8</strain>
    </source>
</reference>
<dbReference type="GO" id="GO:0008168">
    <property type="term" value="F:methyltransferase activity"/>
    <property type="evidence" value="ECO:0007669"/>
    <property type="project" value="UniProtKB-KW"/>
</dbReference>
<name>A1U3Z4_MARN8</name>
<dbReference type="RefSeq" id="WP_011786084.1">
    <property type="nucleotide sequence ID" value="NC_008740.1"/>
</dbReference>
<dbReference type="GO" id="GO:0032259">
    <property type="term" value="P:methylation"/>
    <property type="evidence" value="ECO:0007669"/>
    <property type="project" value="UniProtKB-KW"/>
</dbReference>
<evidence type="ECO:0000313" key="2">
    <source>
        <dbReference type="EMBL" id="ABM19713.1"/>
    </source>
</evidence>
<gene>
    <name evidence="2" type="ordered locus">Maqu_2638</name>
</gene>
<sequence length="230" mass="26156">MTMKPGDPHYRAYVGDPDNYDLIAATVFNLLTTLGLRDHHRVLDVGCGSLRNGRLLIPYLQHGGYMGIEPNEWLVQEGAEKELGKDAITLKGARFSYRTDCQELDANEQFDFMLLQSIFSHCGEDLIRHWLKELRPHLAENGAIIATWVAGQENSGEVGWLYPGLVRFTEDSFQGLVSEAGLMFKPLAWPHPIQRWAMLTRSQAMIDWVDDTGLSFNRAFQKMRKPRPGH</sequence>
<feature type="domain" description="Methyltransferase type 12" evidence="1">
    <location>
        <begin position="43"/>
        <end position="143"/>
    </location>
</feature>
<dbReference type="EMBL" id="CP000514">
    <property type="protein sequence ID" value="ABM19713.1"/>
    <property type="molecule type" value="Genomic_DNA"/>
</dbReference>
<dbReference type="InterPro" id="IPR013217">
    <property type="entry name" value="Methyltransf_12"/>
</dbReference>
<protein>
    <submittedName>
        <fullName evidence="2">Methyltransferase type 12</fullName>
    </submittedName>
</protein>
<dbReference type="CDD" id="cd02440">
    <property type="entry name" value="AdoMet_MTases"/>
    <property type="match status" value="1"/>
</dbReference>
<dbReference type="KEGG" id="maq:Maqu_2638"/>
<evidence type="ECO:0000259" key="1">
    <source>
        <dbReference type="Pfam" id="PF08242"/>
    </source>
</evidence>
<dbReference type="eggNOG" id="COG0500">
    <property type="taxonomic scope" value="Bacteria"/>
</dbReference>
<dbReference type="SUPFAM" id="SSF53335">
    <property type="entry name" value="S-adenosyl-L-methionine-dependent methyltransferases"/>
    <property type="match status" value="1"/>
</dbReference>
<keyword evidence="2" id="KW-0489">Methyltransferase</keyword>
<evidence type="ECO:0000313" key="3">
    <source>
        <dbReference type="Proteomes" id="UP000000998"/>
    </source>
</evidence>
<dbReference type="InterPro" id="IPR029063">
    <property type="entry name" value="SAM-dependent_MTases_sf"/>
</dbReference>